<dbReference type="Gene3D" id="2.30.140.50">
    <property type="entry name" value="Protein of unknown function DUF2790"/>
    <property type="match status" value="1"/>
</dbReference>
<keyword evidence="3" id="KW-1185">Reference proteome</keyword>
<feature type="chain" id="PRO_5046821030" evidence="1">
    <location>
        <begin position="24"/>
        <end position="87"/>
    </location>
</feature>
<evidence type="ECO:0000313" key="2">
    <source>
        <dbReference type="EMBL" id="MCK9813749.1"/>
    </source>
</evidence>
<dbReference type="EMBL" id="JALQCX010000010">
    <property type="protein sequence ID" value="MCK9813749.1"/>
    <property type="molecule type" value="Genomic_DNA"/>
</dbReference>
<keyword evidence="1" id="KW-0732">Signal</keyword>
<feature type="signal peptide" evidence="1">
    <location>
        <begin position="1"/>
        <end position="23"/>
    </location>
</feature>
<comment type="caution">
    <text evidence="2">The sequence shown here is derived from an EMBL/GenBank/DDBJ whole genome shotgun (WGS) entry which is preliminary data.</text>
</comment>
<protein>
    <submittedName>
        <fullName evidence="2">DUF2790 domain-containing protein</fullName>
    </submittedName>
</protein>
<reference evidence="2 3" key="2">
    <citation type="journal article" date="2023" name="Plant Pathol.">
        <title>Dismantling and reorganizing Pseudomonas marginalis sensu#lato.</title>
        <authorList>
            <person name="Sawada H."/>
            <person name="Fujikawa T."/>
            <person name="Satou M."/>
        </authorList>
    </citation>
    <scope>NUCLEOTIDE SEQUENCE [LARGE SCALE GENOMIC DNA]</scope>
    <source>
        <strain evidence="2 3">MAFF 302046</strain>
    </source>
</reference>
<evidence type="ECO:0000256" key="1">
    <source>
        <dbReference type="SAM" id="SignalP"/>
    </source>
</evidence>
<evidence type="ECO:0000313" key="3">
    <source>
        <dbReference type="Proteomes" id="UP001155163"/>
    </source>
</evidence>
<name>A0ABT0JD11_9PSED</name>
<gene>
    <name evidence="2" type="ORF">M1B35_06220</name>
</gene>
<sequence length="87" mass="9895">MKLRHIMITGAMALTGFSQLALADIQPLEPVPYHYGMPLQIDKVISMSEQDTRHCEVITAHMEYIDTAGDRQHISYRKLADACHQQN</sequence>
<dbReference type="Pfam" id="PF10976">
    <property type="entry name" value="DUF2790"/>
    <property type="match status" value="1"/>
</dbReference>
<dbReference type="Proteomes" id="UP001155163">
    <property type="component" value="Unassembled WGS sequence"/>
</dbReference>
<organism evidence="2 3">
    <name type="scientific">Pseudomonas morbosilactucae</name>
    <dbReference type="NCBI Taxonomy" id="2938197"/>
    <lineage>
        <taxon>Bacteria</taxon>
        <taxon>Pseudomonadati</taxon>
        <taxon>Pseudomonadota</taxon>
        <taxon>Gammaproteobacteria</taxon>
        <taxon>Pseudomonadales</taxon>
        <taxon>Pseudomonadaceae</taxon>
        <taxon>Pseudomonas</taxon>
    </lineage>
</organism>
<dbReference type="RefSeq" id="WP_268261493.1">
    <property type="nucleotide sequence ID" value="NZ_JALQCX010000010.1"/>
</dbReference>
<proteinExistence type="predicted"/>
<dbReference type="InterPro" id="IPR021245">
    <property type="entry name" value="DUF2790"/>
</dbReference>
<reference evidence="2 3" key="1">
    <citation type="journal article" date="2022" name="Int. J. Syst. Evol. Microbiol.">
        <title>Pseudomonas aegrilactucae sp. nov. and Pseudomonas morbosilactucae sp. nov., pathogens causing bacterial rot of lettuce in Japan.</title>
        <authorList>
            <person name="Sawada H."/>
            <person name="Fujikawa T."/>
            <person name="Satou M."/>
        </authorList>
    </citation>
    <scope>NUCLEOTIDE SEQUENCE [LARGE SCALE GENOMIC DNA]</scope>
    <source>
        <strain evidence="2 3">MAFF 302046</strain>
    </source>
</reference>
<accession>A0ABT0JD11</accession>